<evidence type="ECO:0000256" key="2">
    <source>
        <dbReference type="SAM" id="SignalP"/>
    </source>
</evidence>
<protein>
    <recommendedName>
        <fullName evidence="5">Carbohydrate-binding module family 19 domain-containing protein</fullName>
    </recommendedName>
</protein>
<feature type="compositionally biased region" description="Acidic residues" evidence="1">
    <location>
        <begin position="186"/>
        <end position="209"/>
    </location>
</feature>
<feature type="compositionally biased region" description="Polar residues" evidence="1">
    <location>
        <begin position="148"/>
        <end position="159"/>
    </location>
</feature>
<feature type="signal peptide" evidence="2">
    <location>
        <begin position="1"/>
        <end position="16"/>
    </location>
</feature>
<evidence type="ECO:0000313" key="4">
    <source>
        <dbReference type="Proteomes" id="UP001362999"/>
    </source>
</evidence>
<dbReference type="Proteomes" id="UP001362999">
    <property type="component" value="Unassembled WGS sequence"/>
</dbReference>
<evidence type="ECO:0000256" key="1">
    <source>
        <dbReference type="SAM" id="MobiDB-lite"/>
    </source>
</evidence>
<dbReference type="EMBL" id="JAWWNJ010000025">
    <property type="protein sequence ID" value="KAK7030665.1"/>
    <property type="molecule type" value="Genomic_DNA"/>
</dbReference>
<feature type="region of interest" description="Disordered" evidence="1">
    <location>
        <begin position="146"/>
        <end position="223"/>
    </location>
</feature>
<evidence type="ECO:0000313" key="3">
    <source>
        <dbReference type="EMBL" id="KAK7030665.1"/>
    </source>
</evidence>
<proteinExistence type="predicted"/>
<comment type="caution">
    <text evidence="3">The sequence shown here is derived from an EMBL/GenBank/DDBJ whole genome shotgun (WGS) entry which is preliminary data.</text>
</comment>
<reference evidence="3 4" key="1">
    <citation type="journal article" date="2024" name="J Genomics">
        <title>Draft genome sequencing and assembly of Favolaschia claudopus CIRM-BRFM 2984 isolated from oak limbs.</title>
        <authorList>
            <person name="Navarro D."/>
            <person name="Drula E."/>
            <person name="Chaduli D."/>
            <person name="Cazenave R."/>
            <person name="Ahrendt S."/>
            <person name="Wang J."/>
            <person name="Lipzen A."/>
            <person name="Daum C."/>
            <person name="Barry K."/>
            <person name="Grigoriev I.V."/>
            <person name="Favel A."/>
            <person name="Rosso M.N."/>
            <person name="Martin F."/>
        </authorList>
    </citation>
    <scope>NUCLEOTIDE SEQUENCE [LARGE SCALE GENOMIC DNA]</scope>
    <source>
        <strain evidence="3 4">CIRM-BRFM 2984</strain>
    </source>
</reference>
<organism evidence="3 4">
    <name type="scientific">Favolaschia claudopus</name>
    <dbReference type="NCBI Taxonomy" id="2862362"/>
    <lineage>
        <taxon>Eukaryota</taxon>
        <taxon>Fungi</taxon>
        <taxon>Dikarya</taxon>
        <taxon>Basidiomycota</taxon>
        <taxon>Agaricomycotina</taxon>
        <taxon>Agaricomycetes</taxon>
        <taxon>Agaricomycetidae</taxon>
        <taxon>Agaricales</taxon>
        <taxon>Marasmiineae</taxon>
        <taxon>Mycenaceae</taxon>
        <taxon>Favolaschia</taxon>
    </lineage>
</organism>
<feature type="chain" id="PRO_5043552953" description="Carbohydrate-binding module family 19 domain-containing protein" evidence="2">
    <location>
        <begin position="17"/>
        <end position="323"/>
    </location>
</feature>
<feature type="compositionally biased region" description="Acidic residues" evidence="1">
    <location>
        <begin position="161"/>
        <end position="176"/>
    </location>
</feature>
<dbReference type="AlphaFoldDB" id="A0AAW0BUV8"/>
<keyword evidence="2" id="KW-0732">Signal</keyword>
<sequence>MLFPIFFALTVTVARSAPVVFDRQIQQPRANSIIDLTPTTAAPSASASASESASSASSDFRLQNGLDAQKLNAQFKELTTSSACTDGDQACVNGSFAQCAGGAFVLTSCSSGTICAALPLVNKPGTSIACDTASDVAARIAATGATGDVNTSASSTTPPSVDDDCTSEGDDSDSYNDDTNSNDNSNSDDNDTNSDSSSDPEDCDDDAESSESSAIVPAQSTTTTATASNDFKIQNGIDAQKLNAKFKSLTSDSQCTDGEQACIGTSFAQCVSGSFVLTPCSGGLICAALPLVNSPGTSIACDASDDVHARITASGAAGGITGA</sequence>
<gene>
    <name evidence="3" type="ORF">R3P38DRAFT_2929792</name>
</gene>
<keyword evidence="4" id="KW-1185">Reference proteome</keyword>
<accession>A0AAW0BUV8</accession>
<name>A0AAW0BUV8_9AGAR</name>
<evidence type="ECO:0008006" key="5">
    <source>
        <dbReference type="Google" id="ProtNLM"/>
    </source>
</evidence>